<gene>
    <name evidence="3" type="ORF">VIN7_0080</name>
</gene>
<reference evidence="3 4" key="1">
    <citation type="journal article" date="2012" name="FEMS Yeast Res.">
        <title>The genome sequence of the wine yeast VIN7 reveals an allotriploid hybrid genome with Saccharomyces cerevisiae and Saccharomyces kudriavzevii origins.</title>
        <authorList>
            <person name="Borneman A.R."/>
            <person name="Desany B.A."/>
            <person name="Riches D."/>
            <person name="Affourtit J.P."/>
            <person name="Forgan A.H."/>
            <person name="Pretorius I.S."/>
            <person name="Egholm M."/>
            <person name="Chambers P.J."/>
        </authorList>
    </citation>
    <scope>NUCLEOTIDE SEQUENCE [LARGE SCALE GENOMIC DNA]</scope>
    <source>
        <strain evidence="3 4">VIN7</strain>
    </source>
</reference>
<feature type="region of interest" description="Disordered" evidence="1">
    <location>
        <begin position="1"/>
        <end position="26"/>
    </location>
</feature>
<evidence type="ECO:0000313" key="3">
    <source>
        <dbReference type="EMBL" id="EHN08659.1"/>
    </source>
</evidence>
<dbReference type="HOGENOM" id="CLU_067733_1_0_1"/>
<protein>
    <submittedName>
        <fullName evidence="3">Flo5p</fullName>
    </submittedName>
</protein>
<keyword evidence="2" id="KW-1133">Transmembrane helix</keyword>
<dbReference type="Proteomes" id="UP000009009">
    <property type="component" value="Unassembled WGS sequence"/>
</dbReference>
<evidence type="ECO:0000256" key="2">
    <source>
        <dbReference type="SAM" id="Phobius"/>
    </source>
</evidence>
<dbReference type="EMBL" id="AGVY01000003">
    <property type="protein sequence ID" value="EHN08659.1"/>
    <property type="molecule type" value="Genomic_DNA"/>
</dbReference>
<keyword evidence="2" id="KW-0812">Transmembrane</keyword>
<dbReference type="AlphaFoldDB" id="H0GC06"/>
<sequence length="118" mass="11723">MNSATSETTTNTGAAETKTAVTSSLSRFNHAETQTASATDVIGHSSSVVSVSETGNTKSLTSSGLSTMSQQPRSTPASSMVGSSTASLEISTYAGSANSLLAGSGLSVFIASLLLAII</sequence>
<name>H0GC06_SACCK</name>
<feature type="region of interest" description="Disordered" evidence="1">
    <location>
        <begin position="47"/>
        <end position="81"/>
    </location>
</feature>
<dbReference type="PhylomeDB" id="H0GC06"/>
<evidence type="ECO:0000256" key="1">
    <source>
        <dbReference type="SAM" id="MobiDB-lite"/>
    </source>
</evidence>
<keyword evidence="4" id="KW-1185">Reference proteome</keyword>
<feature type="transmembrane region" description="Helical" evidence="2">
    <location>
        <begin position="97"/>
        <end position="117"/>
    </location>
</feature>
<feature type="compositionally biased region" description="Low complexity" evidence="1">
    <location>
        <begin position="1"/>
        <end position="20"/>
    </location>
</feature>
<organism evidence="3 4">
    <name type="scientific">Saccharomyces cerevisiae x Saccharomyces kudriavzevii (strain VIN7)</name>
    <name type="common">Yeast</name>
    <dbReference type="NCBI Taxonomy" id="1095631"/>
    <lineage>
        <taxon>Eukaryota</taxon>
        <taxon>Fungi</taxon>
        <taxon>Dikarya</taxon>
        <taxon>Ascomycota</taxon>
        <taxon>Saccharomycotina</taxon>
        <taxon>Saccharomycetes</taxon>
        <taxon>Saccharomycetales</taxon>
        <taxon>Saccharomycetaceae</taxon>
        <taxon>Saccharomyces</taxon>
    </lineage>
</organism>
<evidence type="ECO:0000313" key="4">
    <source>
        <dbReference type="Proteomes" id="UP000009009"/>
    </source>
</evidence>
<keyword evidence="2" id="KW-0472">Membrane</keyword>
<feature type="compositionally biased region" description="Polar residues" evidence="1">
    <location>
        <begin position="53"/>
        <end position="81"/>
    </location>
</feature>
<accession>H0GC06</accession>
<proteinExistence type="predicted"/>
<comment type="caution">
    <text evidence="3">The sequence shown here is derived from an EMBL/GenBank/DDBJ whole genome shotgun (WGS) entry which is preliminary data.</text>
</comment>
<dbReference type="OrthoDB" id="3998251at2759"/>